<gene>
    <name evidence="2" type="ORF">GTS_44530</name>
</gene>
<dbReference type="InterPro" id="IPR001387">
    <property type="entry name" value="Cro/C1-type_HTH"/>
</dbReference>
<dbReference type="OrthoDB" id="4285266at2"/>
<reference evidence="3" key="1">
    <citation type="submission" date="2019-04" db="EMBL/GenBank/DDBJ databases">
        <title>Draft genome sequence of Pseudonocardiaceae bacterium SL3-2-4.</title>
        <authorList>
            <person name="Ningsih F."/>
            <person name="Yokota A."/>
            <person name="Sakai Y."/>
            <person name="Nanatani K."/>
            <person name="Yabe S."/>
            <person name="Oetari A."/>
            <person name="Sjamsuridzal W."/>
        </authorList>
    </citation>
    <scope>NUCLEOTIDE SEQUENCE [LARGE SCALE GENOMIC DNA]</scope>
    <source>
        <strain evidence="3">SL3-2-4</strain>
    </source>
</reference>
<dbReference type="PROSITE" id="PS50943">
    <property type="entry name" value="HTH_CROC1"/>
    <property type="match status" value="1"/>
</dbReference>
<name>A0A4D4JCU1_9PSEU</name>
<keyword evidence="3" id="KW-1185">Reference proteome</keyword>
<evidence type="ECO:0000313" key="3">
    <source>
        <dbReference type="Proteomes" id="UP000298860"/>
    </source>
</evidence>
<accession>A0A4D4JCU1</accession>
<dbReference type="CDD" id="cd00093">
    <property type="entry name" value="HTH_XRE"/>
    <property type="match status" value="1"/>
</dbReference>
<dbReference type="InterPro" id="IPR010982">
    <property type="entry name" value="Lambda_DNA-bd_dom_sf"/>
</dbReference>
<dbReference type="Gene3D" id="1.10.260.40">
    <property type="entry name" value="lambda repressor-like DNA-binding domains"/>
    <property type="match status" value="1"/>
</dbReference>
<dbReference type="InterPro" id="IPR043917">
    <property type="entry name" value="DUF5753"/>
</dbReference>
<sequence>MASAQSPTVRRRRLAGELRRLREARQMTCQQVGAELDWSKSKVSRMETGHVPLKITDVRAMLELYQVPPAEREALITLAKDAKQKGWWHAYGDAIPNWFETFVGLEAEAASIDNFEIDLLPGLLQTEDYARAMYQAARPTVAEEEVERLVRLRMARQERITGENPVRLWAIVDEAATRRVVGHAGLMRLQLEHLVEMGRLPHVTVQVLPFSAGAHPVVGTPFAILGFPEAVDPDVVYMESPTGSLYLEEATEVDWYRLAFDHLKSAALPDHESARFLAQVAKEL</sequence>
<evidence type="ECO:0000313" key="2">
    <source>
        <dbReference type="EMBL" id="GDY32820.1"/>
    </source>
</evidence>
<dbReference type="Proteomes" id="UP000298860">
    <property type="component" value="Unassembled WGS sequence"/>
</dbReference>
<comment type="caution">
    <text evidence="2">The sequence shown here is derived from an EMBL/GenBank/DDBJ whole genome shotgun (WGS) entry which is preliminary data.</text>
</comment>
<dbReference type="Pfam" id="PF19054">
    <property type="entry name" value="DUF5753"/>
    <property type="match status" value="1"/>
</dbReference>
<dbReference type="SUPFAM" id="SSF47413">
    <property type="entry name" value="lambda repressor-like DNA-binding domains"/>
    <property type="match status" value="1"/>
</dbReference>
<organism evidence="2 3">
    <name type="scientific">Gandjariella thermophila</name>
    <dbReference type="NCBI Taxonomy" id="1931992"/>
    <lineage>
        <taxon>Bacteria</taxon>
        <taxon>Bacillati</taxon>
        <taxon>Actinomycetota</taxon>
        <taxon>Actinomycetes</taxon>
        <taxon>Pseudonocardiales</taxon>
        <taxon>Pseudonocardiaceae</taxon>
        <taxon>Gandjariella</taxon>
    </lineage>
</organism>
<dbReference type="GO" id="GO:0003677">
    <property type="term" value="F:DNA binding"/>
    <property type="evidence" value="ECO:0007669"/>
    <property type="project" value="InterPro"/>
</dbReference>
<dbReference type="EMBL" id="BJFL01000029">
    <property type="protein sequence ID" value="GDY32820.1"/>
    <property type="molecule type" value="Genomic_DNA"/>
</dbReference>
<protein>
    <submittedName>
        <fullName evidence="2">Transcriptional regulator</fullName>
    </submittedName>
</protein>
<feature type="domain" description="HTH cro/C1-type" evidence="1">
    <location>
        <begin position="18"/>
        <end position="72"/>
    </location>
</feature>
<dbReference type="RefSeq" id="WP_137815814.1">
    <property type="nucleotide sequence ID" value="NZ_BJFL01000029.1"/>
</dbReference>
<proteinExistence type="predicted"/>
<evidence type="ECO:0000259" key="1">
    <source>
        <dbReference type="PROSITE" id="PS50943"/>
    </source>
</evidence>
<dbReference type="AlphaFoldDB" id="A0A4D4JCU1"/>
<dbReference type="Pfam" id="PF13560">
    <property type="entry name" value="HTH_31"/>
    <property type="match status" value="1"/>
</dbReference>
<dbReference type="SMART" id="SM00530">
    <property type="entry name" value="HTH_XRE"/>
    <property type="match status" value="1"/>
</dbReference>